<dbReference type="EMBL" id="JXJN01022689">
    <property type="status" value="NOT_ANNOTATED_CDS"/>
    <property type="molecule type" value="Genomic_DNA"/>
</dbReference>
<name>A0A1B0BYL3_9MUSC</name>
<keyword evidence="2" id="KW-1185">Reference proteome</keyword>
<proteinExistence type="predicted"/>
<reference evidence="1" key="2">
    <citation type="submission" date="2020-05" db="UniProtKB">
        <authorList>
            <consortium name="EnsemblMetazoa"/>
        </authorList>
    </citation>
    <scope>IDENTIFICATION</scope>
    <source>
        <strain evidence="1">IAEA</strain>
    </source>
</reference>
<dbReference type="EnsemblMetazoa" id="GPPI044347-RA">
    <property type="protein sequence ID" value="GPPI044347-PA"/>
    <property type="gene ID" value="GPPI044347"/>
</dbReference>
<dbReference type="VEuPathDB" id="VectorBase:GPPI044347"/>
<sequence length="177" mass="18697">MFETCEFPDTAISPRTARKFTTRIVACGPSPTGPVQIDIPNLESGLVPVEGSARVPPIDLLSVHLVNLASLNPAVGDKGRVLPFCDFALCKDKNFGLPGPSSTSEAPLVEPNGSHDAAIGSVTLFGANEQRKQQIMDCLSTVGVLANTSEGTAAELVAHQFRVVPLRKSIFVSRLSS</sequence>
<evidence type="ECO:0000313" key="2">
    <source>
        <dbReference type="Proteomes" id="UP000092460"/>
    </source>
</evidence>
<accession>A0A1B0BYL3</accession>
<dbReference type="Proteomes" id="UP000092460">
    <property type="component" value="Unassembled WGS sequence"/>
</dbReference>
<protein>
    <submittedName>
        <fullName evidence="1">Uncharacterized protein</fullName>
    </submittedName>
</protein>
<dbReference type="AlphaFoldDB" id="A0A1B0BYL3"/>
<organism evidence="1 2">
    <name type="scientific">Glossina palpalis gambiensis</name>
    <dbReference type="NCBI Taxonomy" id="67801"/>
    <lineage>
        <taxon>Eukaryota</taxon>
        <taxon>Metazoa</taxon>
        <taxon>Ecdysozoa</taxon>
        <taxon>Arthropoda</taxon>
        <taxon>Hexapoda</taxon>
        <taxon>Insecta</taxon>
        <taxon>Pterygota</taxon>
        <taxon>Neoptera</taxon>
        <taxon>Endopterygota</taxon>
        <taxon>Diptera</taxon>
        <taxon>Brachycera</taxon>
        <taxon>Muscomorpha</taxon>
        <taxon>Hippoboscoidea</taxon>
        <taxon>Glossinidae</taxon>
        <taxon>Glossina</taxon>
    </lineage>
</organism>
<reference evidence="2" key="1">
    <citation type="submission" date="2015-01" db="EMBL/GenBank/DDBJ databases">
        <authorList>
            <person name="Aksoy S."/>
            <person name="Warren W."/>
            <person name="Wilson R.K."/>
        </authorList>
    </citation>
    <scope>NUCLEOTIDE SEQUENCE [LARGE SCALE GENOMIC DNA]</scope>
    <source>
        <strain evidence="2">IAEA</strain>
    </source>
</reference>
<evidence type="ECO:0000313" key="1">
    <source>
        <dbReference type="EnsemblMetazoa" id="GPPI044347-PA"/>
    </source>
</evidence>